<feature type="domain" description="SEC63" evidence="1">
    <location>
        <begin position="20"/>
        <end position="71"/>
    </location>
</feature>
<reference evidence="2 3" key="1">
    <citation type="journal article" date="2018" name="Nat. Genet.">
        <title>Extensive intraspecific gene order and gene structural variations between Mo17 and other maize genomes.</title>
        <authorList>
            <person name="Sun S."/>
            <person name="Zhou Y."/>
            <person name="Chen J."/>
            <person name="Shi J."/>
            <person name="Zhao H."/>
            <person name="Zhao H."/>
            <person name="Song W."/>
            <person name="Zhang M."/>
            <person name="Cui Y."/>
            <person name="Dong X."/>
            <person name="Liu H."/>
            <person name="Ma X."/>
            <person name="Jiao Y."/>
            <person name="Wang B."/>
            <person name="Wei X."/>
            <person name="Stein J.C."/>
            <person name="Glaubitz J.C."/>
            <person name="Lu F."/>
            <person name="Yu G."/>
            <person name="Liang C."/>
            <person name="Fengler K."/>
            <person name="Li B."/>
            <person name="Rafalski A."/>
            <person name="Schnable P.S."/>
            <person name="Ware D.H."/>
            <person name="Buckler E.S."/>
            <person name="Lai J."/>
        </authorList>
    </citation>
    <scope>NUCLEOTIDE SEQUENCE [LARGE SCALE GENOMIC DNA]</scope>
    <source>
        <strain evidence="3">cv. Missouri 17</strain>
        <tissue evidence="2">Seedling</tissue>
    </source>
</reference>
<dbReference type="InterPro" id="IPR004179">
    <property type="entry name" value="Sec63-dom"/>
</dbReference>
<dbReference type="Pfam" id="PF02889">
    <property type="entry name" value="Sec63"/>
    <property type="match status" value="1"/>
</dbReference>
<evidence type="ECO:0000313" key="3">
    <source>
        <dbReference type="Proteomes" id="UP000251960"/>
    </source>
</evidence>
<dbReference type="Proteomes" id="UP000251960">
    <property type="component" value="Chromosome 3"/>
</dbReference>
<keyword evidence="2" id="KW-0547">Nucleotide-binding</keyword>
<keyword evidence="2" id="KW-0067">ATP-binding</keyword>
<dbReference type="EMBL" id="NCVQ01000004">
    <property type="protein sequence ID" value="PWZ32295.1"/>
    <property type="molecule type" value="Genomic_DNA"/>
</dbReference>
<dbReference type="SUPFAM" id="SSF158702">
    <property type="entry name" value="Sec63 N-terminal domain-like"/>
    <property type="match status" value="1"/>
</dbReference>
<accession>A0A3L6FGE1</accession>
<gene>
    <name evidence="2" type="primary">BRR2C_0</name>
    <name evidence="2" type="ORF">Zm00014a_010541</name>
</gene>
<protein>
    <submittedName>
        <fullName evidence="2">DExH-box ATP-dependent RNA helicase DExH14</fullName>
    </submittedName>
</protein>
<evidence type="ECO:0000313" key="2">
    <source>
        <dbReference type="EMBL" id="PWZ32295.1"/>
    </source>
</evidence>
<organism evidence="2 3">
    <name type="scientific">Zea mays</name>
    <name type="common">Maize</name>
    <dbReference type="NCBI Taxonomy" id="4577"/>
    <lineage>
        <taxon>Eukaryota</taxon>
        <taxon>Viridiplantae</taxon>
        <taxon>Streptophyta</taxon>
        <taxon>Embryophyta</taxon>
        <taxon>Tracheophyta</taxon>
        <taxon>Spermatophyta</taxon>
        <taxon>Magnoliopsida</taxon>
        <taxon>Liliopsida</taxon>
        <taxon>Poales</taxon>
        <taxon>Poaceae</taxon>
        <taxon>PACMAD clade</taxon>
        <taxon>Panicoideae</taxon>
        <taxon>Andropogonodae</taxon>
        <taxon>Andropogoneae</taxon>
        <taxon>Tripsacinae</taxon>
        <taxon>Zea</taxon>
    </lineage>
</organism>
<dbReference type="AlphaFoldDB" id="A0A3L6FGE1"/>
<dbReference type="GO" id="GO:0004386">
    <property type="term" value="F:helicase activity"/>
    <property type="evidence" value="ECO:0007669"/>
    <property type="project" value="UniProtKB-KW"/>
</dbReference>
<keyword evidence="2" id="KW-0378">Hydrolase</keyword>
<sequence>MHRDIIALRYNHQYTTASGGNVPYPVDQHHLDDPHVKANLLFQAHFSKAELPISDYVTNLKSVLDQSIRII</sequence>
<proteinExistence type="predicted"/>
<dbReference type="Gene3D" id="1.10.3380.10">
    <property type="entry name" value="Sec63 N-terminal domain-like domain"/>
    <property type="match status" value="1"/>
</dbReference>
<comment type="caution">
    <text evidence="2">The sequence shown here is derived from an EMBL/GenBank/DDBJ whole genome shotgun (WGS) entry which is preliminary data.</text>
</comment>
<evidence type="ECO:0000259" key="1">
    <source>
        <dbReference type="Pfam" id="PF02889"/>
    </source>
</evidence>
<name>A0A3L6FGE1_MAIZE</name>
<keyword evidence="2" id="KW-0347">Helicase</keyword>